<dbReference type="GeneID" id="78121560"/>
<organism evidence="1 2">
    <name type="scientific">Brachybacterium paraconglomeratum</name>
    <dbReference type="NCBI Taxonomy" id="173362"/>
    <lineage>
        <taxon>Bacteria</taxon>
        <taxon>Bacillati</taxon>
        <taxon>Actinomycetota</taxon>
        <taxon>Actinomycetes</taxon>
        <taxon>Micrococcales</taxon>
        <taxon>Dermabacteraceae</taxon>
        <taxon>Brachybacterium</taxon>
    </lineage>
</organism>
<accession>A0A3R8QTI5</accession>
<dbReference type="RefSeq" id="WP_126987627.1">
    <property type="nucleotide sequence ID" value="NZ_ML133856.1"/>
</dbReference>
<sequence length="248" mass="27060">MSTSISFEVYGLEFCRMLGAVGLFQARPQDFPSYAAVRCLSRHDGLSLAALNGGAAAAGLVQTEDDDGFGAFSIPAAQVKAILSVFKVTLPKEVSAQEYRLAVEVSDRQMTIRDVSGLIDGSSLTVDVAEDPMTLERGDKSSFDLALQAFEVVQRGLDPRPAIALDSGIFFSPAQWGRVARAATALGVELHLRMLGRTAVFPLAEDFVAYVPSSEHREDDEHRAPWIDERSLAEWRERLREVIDEGAL</sequence>
<keyword evidence="2" id="KW-1185">Reference proteome</keyword>
<name>A0A3R8QTI5_9MICO</name>
<proteinExistence type="predicted"/>
<reference evidence="1 2" key="1">
    <citation type="submission" date="2018-07" db="EMBL/GenBank/DDBJ databases">
        <title>Brachybacteriurn paraconglorneratum KCTC 9916.</title>
        <authorList>
            <person name="Li Y."/>
        </authorList>
    </citation>
    <scope>NUCLEOTIDE SEQUENCE [LARGE SCALE GENOMIC DNA]</scope>
    <source>
        <strain evidence="1 2">KCTC 9916</strain>
    </source>
</reference>
<dbReference type="EMBL" id="QOCI01000008">
    <property type="protein sequence ID" value="RRR18277.1"/>
    <property type="molecule type" value="Genomic_DNA"/>
</dbReference>
<protein>
    <submittedName>
        <fullName evidence="1">Uncharacterized protein</fullName>
    </submittedName>
</protein>
<dbReference type="Proteomes" id="UP000274327">
    <property type="component" value="Unassembled WGS sequence"/>
</dbReference>
<gene>
    <name evidence="1" type="ORF">DS079_11060</name>
</gene>
<evidence type="ECO:0000313" key="1">
    <source>
        <dbReference type="EMBL" id="RRR18277.1"/>
    </source>
</evidence>
<comment type="caution">
    <text evidence="1">The sequence shown here is derived from an EMBL/GenBank/DDBJ whole genome shotgun (WGS) entry which is preliminary data.</text>
</comment>
<evidence type="ECO:0000313" key="2">
    <source>
        <dbReference type="Proteomes" id="UP000274327"/>
    </source>
</evidence>
<dbReference type="AlphaFoldDB" id="A0A3R8QTI5"/>